<organism evidence="7 8">
    <name type="scientific">Methylophilus aquaticus</name>
    <dbReference type="NCBI Taxonomy" id="1971610"/>
    <lineage>
        <taxon>Bacteria</taxon>
        <taxon>Pseudomonadati</taxon>
        <taxon>Pseudomonadota</taxon>
        <taxon>Betaproteobacteria</taxon>
        <taxon>Nitrosomonadales</taxon>
        <taxon>Methylophilaceae</taxon>
        <taxon>Methylophilus</taxon>
    </lineage>
</organism>
<dbReference type="PANTHER" id="PTHR42801">
    <property type="entry name" value="THIOREDOXIN-DEPENDENT PEROXIDE REDUCTASE"/>
    <property type="match status" value="1"/>
</dbReference>
<keyword evidence="3 7" id="KW-0560">Oxidoreductase</keyword>
<gene>
    <name evidence="7" type="ORF">Q9291_01250</name>
</gene>
<dbReference type="PROSITE" id="PS51352">
    <property type="entry name" value="THIOREDOXIN_2"/>
    <property type="match status" value="1"/>
</dbReference>
<evidence type="ECO:0000256" key="2">
    <source>
        <dbReference type="ARBA" id="ARBA00022862"/>
    </source>
</evidence>
<dbReference type="InterPro" id="IPR013740">
    <property type="entry name" value="Redoxin"/>
</dbReference>
<dbReference type="Proteomes" id="UP001225906">
    <property type="component" value="Unassembled WGS sequence"/>
</dbReference>
<evidence type="ECO:0000259" key="6">
    <source>
        <dbReference type="PROSITE" id="PS51352"/>
    </source>
</evidence>
<dbReference type="Gene3D" id="3.40.30.10">
    <property type="entry name" value="Glutaredoxin"/>
    <property type="match status" value="1"/>
</dbReference>
<evidence type="ECO:0000256" key="4">
    <source>
        <dbReference type="ARBA" id="ARBA00023157"/>
    </source>
</evidence>
<dbReference type="InterPro" id="IPR036249">
    <property type="entry name" value="Thioredoxin-like_sf"/>
</dbReference>
<feature type="domain" description="Thioredoxin" evidence="6">
    <location>
        <begin position="1"/>
        <end position="161"/>
    </location>
</feature>
<keyword evidence="5" id="KW-0676">Redox-active center</keyword>
<dbReference type="EC" id="1.11.1.24" evidence="7"/>
<sequence>MFLPSIGLETTSGATVTLSQCQQRTVLYFYPMTGRPGHPLPEGWDHIPGARGCTPQACSFRDHHHELALLHTQVFGISTQSSRCQQEAKQRLHLPFELLSDASLQLKQALNLPTFALEGKSLYKRLSMICSQGQIIKVFYPVFPPDQHIDEILAWLHSHADDGAAI</sequence>
<dbReference type="RefSeq" id="WP_306388263.1">
    <property type="nucleotide sequence ID" value="NZ_JAVCAP010000001.1"/>
</dbReference>
<evidence type="ECO:0000256" key="5">
    <source>
        <dbReference type="ARBA" id="ARBA00023284"/>
    </source>
</evidence>
<evidence type="ECO:0000256" key="3">
    <source>
        <dbReference type="ARBA" id="ARBA00023002"/>
    </source>
</evidence>
<proteinExistence type="predicted"/>
<dbReference type="InterPro" id="IPR013766">
    <property type="entry name" value="Thioredoxin_domain"/>
</dbReference>
<evidence type="ECO:0000313" key="7">
    <source>
        <dbReference type="EMBL" id="MDP8566463.1"/>
    </source>
</evidence>
<keyword evidence="8" id="KW-1185">Reference proteome</keyword>
<dbReference type="SUPFAM" id="SSF52833">
    <property type="entry name" value="Thioredoxin-like"/>
    <property type="match status" value="1"/>
</dbReference>
<keyword evidence="2" id="KW-0049">Antioxidant</keyword>
<dbReference type="EMBL" id="JAVCAP010000001">
    <property type="protein sequence ID" value="MDP8566463.1"/>
    <property type="molecule type" value="Genomic_DNA"/>
</dbReference>
<keyword evidence="4" id="KW-1015">Disulfide bond</keyword>
<name>A0ABT9JPG8_9PROT</name>
<evidence type="ECO:0000256" key="1">
    <source>
        <dbReference type="ARBA" id="ARBA00022559"/>
    </source>
</evidence>
<protein>
    <submittedName>
        <fullName evidence="7">Peroxiredoxin</fullName>
        <ecNumber evidence="7">1.11.1.24</ecNumber>
    </submittedName>
</protein>
<dbReference type="InterPro" id="IPR050924">
    <property type="entry name" value="Peroxiredoxin_BCP/PrxQ"/>
</dbReference>
<dbReference type="PANTHER" id="PTHR42801:SF21">
    <property type="entry name" value="BCPB PROTEIN"/>
    <property type="match status" value="1"/>
</dbReference>
<dbReference type="GO" id="GO:0140824">
    <property type="term" value="F:thioredoxin-dependent peroxiredoxin activity"/>
    <property type="evidence" value="ECO:0007669"/>
    <property type="project" value="UniProtKB-EC"/>
</dbReference>
<accession>A0ABT9JPG8</accession>
<evidence type="ECO:0000313" key="8">
    <source>
        <dbReference type="Proteomes" id="UP001225906"/>
    </source>
</evidence>
<dbReference type="Pfam" id="PF08534">
    <property type="entry name" value="Redoxin"/>
    <property type="match status" value="1"/>
</dbReference>
<reference evidence="8" key="1">
    <citation type="journal article" date="2019" name="Int. J. Syst. Evol. Microbiol.">
        <title>The Global Catalogue of Microorganisms (GCM) 10K type strain sequencing project: providing services to taxonomists for standard genome sequencing and annotation.</title>
        <authorList>
            <consortium name="The Broad Institute Genomics Platform"/>
            <consortium name="The Broad Institute Genome Sequencing Center for Infectious Disease"/>
            <person name="Wu L."/>
            <person name="Ma J."/>
        </authorList>
    </citation>
    <scope>NUCLEOTIDE SEQUENCE [LARGE SCALE GENOMIC DNA]</scope>
    <source>
        <strain evidence="8">VKM B-3159</strain>
    </source>
</reference>
<keyword evidence="1 7" id="KW-0575">Peroxidase</keyword>
<comment type="caution">
    <text evidence="7">The sequence shown here is derived from an EMBL/GenBank/DDBJ whole genome shotgun (WGS) entry which is preliminary data.</text>
</comment>
<dbReference type="CDD" id="cd03017">
    <property type="entry name" value="PRX_BCP"/>
    <property type="match status" value="1"/>
</dbReference>